<dbReference type="PANTHER" id="PTHR32122">
    <property type="entry name" value="TATA BOX-BINDING PROTEIN ASSOCIATED FACTOR RNA POLYMERASE I SUBUNIT A"/>
    <property type="match status" value="1"/>
</dbReference>
<proteinExistence type="predicted"/>
<organism evidence="3">
    <name type="scientific">Angiostrongylus costaricensis</name>
    <name type="common">Nematode worm</name>
    <dbReference type="NCBI Taxonomy" id="334426"/>
    <lineage>
        <taxon>Eukaryota</taxon>
        <taxon>Metazoa</taxon>
        <taxon>Ecdysozoa</taxon>
        <taxon>Nematoda</taxon>
        <taxon>Chromadorea</taxon>
        <taxon>Rhabditida</taxon>
        <taxon>Rhabditina</taxon>
        <taxon>Rhabditomorpha</taxon>
        <taxon>Strongyloidea</taxon>
        <taxon>Metastrongylidae</taxon>
        <taxon>Angiostrongylus</taxon>
    </lineage>
</organism>
<keyword evidence="2" id="KW-1185">Reference proteome</keyword>
<dbReference type="WBParaSite" id="ACOC_0000193201-mRNA-1">
    <property type="protein sequence ID" value="ACOC_0000193201-mRNA-1"/>
    <property type="gene ID" value="ACOC_0000193201"/>
</dbReference>
<dbReference type="AlphaFoldDB" id="A0A158PEF7"/>
<reference evidence="3" key="1">
    <citation type="submission" date="2016-04" db="UniProtKB">
        <authorList>
            <consortium name="WormBaseParasite"/>
        </authorList>
    </citation>
    <scope>IDENTIFICATION</scope>
</reference>
<evidence type="ECO:0000313" key="3">
    <source>
        <dbReference type="WBParaSite" id="ACOC_0000193201-mRNA-1"/>
    </source>
</evidence>
<evidence type="ECO:0000313" key="1">
    <source>
        <dbReference type="EMBL" id="VDM53518.1"/>
    </source>
</evidence>
<gene>
    <name evidence="1" type="ORF">ACOC_LOCUS1933</name>
</gene>
<sequence>MSTSHTGIPPCLHETSSTTTYVLAAGEEHQPNQNITKAEERTTSTYHKAMWRKEKRLHRKAGKLAVKVWRKGLRVRDSLLEGDSVLSLLQSLCALLNHRGKASLKQNLLVEFFRCMAKHGIPFRYVVWSATSKFLFREEYLEKYIPTMNLELLVKNTILMQLCEILIATIFLGSPNHTSAVVALESRVHRYNKNYENSSVWNAYKLIAEYEEWKKRPAFGGMILNTAQSNAVSKLLSKCPQLLGRVVRFLKAIKLDHEIEVIVAEVCQERDKALSPSDYVWLDWCQPRIEHPERYGKKTEVLSQCANVLFRFLDYGSNRNSTRAWLMLDRAFKFVDTVQMNAIWTERYDWWPQFHVVHLPPEAELRRAELLVALGKVPVE</sequence>
<reference evidence="1 2" key="2">
    <citation type="submission" date="2018-11" db="EMBL/GenBank/DDBJ databases">
        <authorList>
            <consortium name="Pathogen Informatics"/>
        </authorList>
    </citation>
    <scope>NUCLEOTIDE SEQUENCE [LARGE SCALE GENOMIC DNA]</scope>
    <source>
        <strain evidence="1 2">Costa Rica</strain>
    </source>
</reference>
<evidence type="ECO:0000313" key="2">
    <source>
        <dbReference type="Proteomes" id="UP000267027"/>
    </source>
</evidence>
<dbReference type="Proteomes" id="UP000267027">
    <property type="component" value="Unassembled WGS sequence"/>
</dbReference>
<name>A0A158PEF7_ANGCS</name>
<dbReference type="PANTHER" id="PTHR32122:SF1">
    <property type="entry name" value="TATA BOX-BINDING PROTEIN-ASSOCIATED FACTOR RNA POLYMERASE I SUBUNIT A"/>
    <property type="match status" value="1"/>
</dbReference>
<protein>
    <submittedName>
        <fullName evidence="3">MIF4G domain-containing protein</fullName>
    </submittedName>
</protein>
<dbReference type="STRING" id="334426.A0A158PEF7"/>
<dbReference type="EMBL" id="UYYA01000327">
    <property type="protein sequence ID" value="VDM53518.1"/>
    <property type="molecule type" value="Genomic_DNA"/>
</dbReference>
<dbReference type="InterPro" id="IPR052669">
    <property type="entry name" value="SL1/TIF-IB_Component"/>
</dbReference>
<accession>A0A158PEF7</accession>
<dbReference type="OrthoDB" id="5792247at2759"/>